<proteinExistence type="predicted"/>
<accession>Q47YV6</accession>
<reference evidence="1" key="1">
    <citation type="journal article" date="2005" name="Proc. Natl. Acad. Sci. U.S.A.">
        <title>The psychrophilic lifestyle as revealed by the genome sequence of Colwellia psychrerythraea 34H through genomic and proteomic analyses.</title>
        <authorList>
            <person name="Methe B.A."/>
            <person name="Nelson K.E."/>
            <person name="Deming J.W."/>
            <person name="Momen B."/>
            <person name="Melamud E."/>
            <person name="Zhang X."/>
            <person name="Moult J."/>
            <person name="Madupu R."/>
            <person name="Nelson W.C."/>
            <person name="Dodson R.J."/>
            <person name="Brinkac L.M."/>
            <person name="Daugherty S.C."/>
            <person name="Durkin A.S."/>
            <person name="DeBoy R.T."/>
            <person name="Kolonay J.F."/>
            <person name="Sullivan S.A."/>
            <person name="Zhou L."/>
            <person name="Davidsen T.M."/>
            <person name="Wu M."/>
            <person name="Huston A.L."/>
            <person name="Lewis M."/>
            <person name="Weaver B."/>
            <person name="Weidman J.F."/>
            <person name="Khouri H."/>
            <person name="Utterback T.R."/>
            <person name="Feldblyum T.V."/>
            <person name="Fraser C.M."/>
        </authorList>
    </citation>
    <scope>NUCLEOTIDE SEQUENCE [LARGE SCALE GENOMIC DNA]</scope>
    <source>
        <strain evidence="1">34H</strain>
    </source>
</reference>
<protein>
    <submittedName>
        <fullName evidence="1">Uncharacterized protein</fullName>
    </submittedName>
</protein>
<dbReference type="Proteomes" id="UP000000547">
    <property type="component" value="Chromosome"/>
</dbReference>
<gene>
    <name evidence="1" type="ordered locus">CPS_3338</name>
</gene>
<evidence type="ECO:0000313" key="1">
    <source>
        <dbReference type="EMBL" id="AAZ27342.1"/>
    </source>
</evidence>
<name>Q47YV6_COLP3</name>
<evidence type="ECO:0000313" key="2">
    <source>
        <dbReference type="Proteomes" id="UP000000547"/>
    </source>
</evidence>
<organism evidence="1 2">
    <name type="scientific">Colwellia psychrerythraea (strain 34H / ATCC BAA-681)</name>
    <name type="common">Vibrio psychroerythus</name>
    <dbReference type="NCBI Taxonomy" id="167879"/>
    <lineage>
        <taxon>Bacteria</taxon>
        <taxon>Pseudomonadati</taxon>
        <taxon>Pseudomonadota</taxon>
        <taxon>Gammaproteobacteria</taxon>
        <taxon>Alteromonadales</taxon>
        <taxon>Colwelliaceae</taxon>
        <taxon>Colwellia</taxon>
    </lineage>
</organism>
<dbReference type="HOGENOM" id="CLU_3388893_0_0_6"/>
<dbReference type="EMBL" id="CP000083">
    <property type="protein sequence ID" value="AAZ27342.1"/>
    <property type="molecule type" value="Genomic_DNA"/>
</dbReference>
<dbReference type="AlphaFoldDB" id="Q47YV6"/>
<dbReference type="KEGG" id="cps:CPS_3338"/>
<sequence length="32" mass="3571">MMEVQWQLRALKSSQCNFATDGNGSLVNIEAE</sequence>